<organism evidence="1 2">
    <name type="scientific">Pseudonocardia benzenivorans</name>
    <dbReference type="NCBI Taxonomy" id="228005"/>
    <lineage>
        <taxon>Bacteria</taxon>
        <taxon>Bacillati</taxon>
        <taxon>Actinomycetota</taxon>
        <taxon>Actinomycetes</taxon>
        <taxon>Pseudonocardiales</taxon>
        <taxon>Pseudonocardiaceae</taxon>
        <taxon>Pseudonocardia</taxon>
    </lineage>
</organism>
<dbReference type="InterPro" id="IPR023846">
    <property type="entry name" value="CHP04042_MSMEG0570"/>
</dbReference>
<evidence type="ECO:0000313" key="2">
    <source>
        <dbReference type="Proteomes" id="UP001597182"/>
    </source>
</evidence>
<reference evidence="2" key="1">
    <citation type="journal article" date="2019" name="Int. J. Syst. Evol. Microbiol.">
        <title>The Global Catalogue of Microorganisms (GCM) 10K type strain sequencing project: providing services to taxonomists for standard genome sequencing and annotation.</title>
        <authorList>
            <consortium name="The Broad Institute Genomics Platform"/>
            <consortium name="The Broad Institute Genome Sequencing Center for Infectious Disease"/>
            <person name="Wu L."/>
            <person name="Ma J."/>
        </authorList>
    </citation>
    <scope>NUCLEOTIDE SEQUENCE [LARGE SCALE GENOMIC DNA]</scope>
    <source>
        <strain evidence="2">CCUG 49018</strain>
    </source>
</reference>
<comment type="caution">
    <text evidence="1">The sequence shown here is derived from an EMBL/GenBank/DDBJ whole genome shotgun (WGS) entry which is preliminary data.</text>
</comment>
<gene>
    <name evidence="1" type="ORF">ACFQ34_13135</name>
</gene>
<protein>
    <submittedName>
        <fullName evidence="1">MSMEG_0570 family nitrogen starvation response protein</fullName>
    </submittedName>
</protein>
<sequence>MPDVLFDVRWPDGSTQSFYSPSLIVKDYFEAGAQYSLDDFLARTRECMTIADERVRAKYGIGCSESAMTLAGVEYGVRRFTARADAGEPDPGAGKVTVERFRSWGAPPA</sequence>
<dbReference type="Proteomes" id="UP001597182">
    <property type="component" value="Unassembled WGS sequence"/>
</dbReference>
<dbReference type="NCBIfam" id="TIGR04042">
    <property type="entry name" value="MSMEG_0570_fam"/>
    <property type="match status" value="1"/>
</dbReference>
<accession>A0ABW3VGQ1</accession>
<name>A0ABW3VGQ1_9PSEU</name>
<dbReference type="EMBL" id="JBHTMB010000118">
    <property type="protein sequence ID" value="MFD1234227.1"/>
    <property type="molecule type" value="Genomic_DNA"/>
</dbReference>
<proteinExistence type="predicted"/>
<evidence type="ECO:0000313" key="1">
    <source>
        <dbReference type="EMBL" id="MFD1234227.1"/>
    </source>
</evidence>
<keyword evidence="2" id="KW-1185">Reference proteome</keyword>
<dbReference type="RefSeq" id="WP_013675730.1">
    <property type="nucleotide sequence ID" value="NZ_BAABKS010000050.1"/>
</dbReference>